<dbReference type="Pfam" id="PF01633">
    <property type="entry name" value="Choline_kinase"/>
    <property type="match status" value="1"/>
</dbReference>
<dbReference type="AlphaFoldDB" id="A0AB33JES8"/>
<dbReference type="EMBL" id="AP035788">
    <property type="protein sequence ID" value="BFO79322.1"/>
    <property type="molecule type" value="Genomic_DNA"/>
</dbReference>
<gene>
    <name evidence="1" type="ORF">GTC17260_19570</name>
</gene>
<dbReference type="InterPro" id="IPR052077">
    <property type="entry name" value="CcrZ_PhaseVar_Mediator"/>
</dbReference>
<dbReference type="SUPFAM" id="SSF56112">
    <property type="entry name" value="Protein kinase-like (PK-like)"/>
    <property type="match status" value="1"/>
</dbReference>
<dbReference type="Gene3D" id="3.90.550.10">
    <property type="entry name" value="Spore Coat Polysaccharide Biosynthesis Protein SpsA, Chain A"/>
    <property type="match status" value="1"/>
</dbReference>
<dbReference type="PANTHER" id="PTHR40086:SF1">
    <property type="entry name" value="CELL CYCLE REGULATOR CCRZ"/>
    <property type="match status" value="1"/>
</dbReference>
<protein>
    <submittedName>
        <fullName evidence="1">Winged helix-turn-helix transcriptional regulator</fullName>
    </submittedName>
</protein>
<evidence type="ECO:0000313" key="1">
    <source>
        <dbReference type="EMBL" id="BFO79322.1"/>
    </source>
</evidence>
<proteinExistence type="predicted"/>
<dbReference type="Gene3D" id="3.90.1200.10">
    <property type="match status" value="1"/>
</dbReference>
<dbReference type="InterPro" id="IPR011009">
    <property type="entry name" value="Kinase-like_dom_sf"/>
</dbReference>
<dbReference type="CDD" id="cd05151">
    <property type="entry name" value="ChoK-like"/>
    <property type="match status" value="1"/>
</dbReference>
<dbReference type="Gene3D" id="3.30.200.20">
    <property type="entry name" value="Phosphorylase Kinase, domain 1"/>
    <property type="match status" value="1"/>
</dbReference>
<reference evidence="1" key="1">
    <citation type="submission" date="2024-07" db="EMBL/GenBank/DDBJ databases">
        <title>Complete genome sequence of Prevotella sp. YM-2024 GTC17260.</title>
        <authorList>
            <person name="Hayashi M."/>
            <person name="Muto Y."/>
            <person name="Tanaka K."/>
            <person name="Niwa H."/>
        </authorList>
    </citation>
    <scope>NUCLEOTIDE SEQUENCE</scope>
    <source>
        <strain evidence="1">GTC17260</strain>
    </source>
</reference>
<dbReference type="PANTHER" id="PTHR40086">
    <property type="entry name" value="PHOSPHOTRANSFERASE YTMP-RELATED"/>
    <property type="match status" value="1"/>
</dbReference>
<dbReference type="InterPro" id="IPR029044">
    <property type="entry name" value="Nucleotide-diphossugar_trans"/>
</dbReference>
<sequence length="530" mass="61822">MKTAVILAARKEQYSSIPYPLKPFETGGELSCLFDRILNILRENCIEDIFVVVGYKKELFEKYASENLHLIYNKDYEFTSSMGSLAVAEPYIKDDFILIESDTFFEKKVIDELAKIQHGNCFTITEESGSGDEAFVQLKQNHIQRISKDRHQISNIDGEMIGITRIARDTYYQMCREYEHATNLRVNYEYLLLDNTDMIDRPCLRFNNLIWGEVDNADDFLNLQNKIYPKLCRKENPYDRNNLLAHLQTVFPDELIDDNWTIEQIGGMSNKNFKVTSPERKEYVLRVPGVGSEGMVERSNEDVNGLLGCQLGLNPAIRYFNDKTGIKLSDFIYNAETLNSGTIQRMSNMKQIAEIFKTLHSAKIRMANEFNVFQEIVKYERLNDEAQGFWPDDYQAVREKVMELEHYLNTVGVELTPCHNDLVAENFIKDEHGKIYLIDWEYSGMNDPMADFAALFLENNFSEENISYVLDIYYDGHVEANSHQRILAYQILWDFLWAIWTWIKEAQGDDFGTYGMDRYQRAIENLQRLN</sequence>
<organism evidence="1">
    <name type="scientific">Prevotella sp. GTC17260</name>
    <dbReference type="NCBI Taxonomy" id="3236796"/>
    <lineage>
        <taxon>Bacteria</taxon>
        <taxon>Pseudomonadati</taxon>
        <taxon>Bacteroidota</taxon>
        <taxon>Bacteroidia</taxon>
        <taxon>Bacteroidales</taxon>
        <taxon>Prevotellaceae</taxon>
        <taxon>Prevotella</taxon>
    </lineage>
</organism>
<dbReference type="SUPFAM" id="SSF53448">
    <property type="entry name" value="Nucleotide-diphospho-sugar transferases"/>
    <property type="match status" value="1"/>
</dbReference>
<accession>A0AB33JES8</accession>
<name>A0AB33JES8_9BACT</name>